<dbReference type="Pfam" id="PF13182">
    <property type="entry name" value="DUF4007"/>
    <property type="match status" value="1"/>
</dbReference>
<feature type="domain" description="DUF4007" evidence="1">
    <location>
        <begin position="7"/>
        <end position="264"/>
    </location>
</feature>
<accession>F9UI35</accession>
<protein>
    <recommendedName>
        <fullName evidence="1">DUF4007 domain-containing protein</fullName>
    </recommendedName>
</protein>
<keyword evidence="3" id="KW-1185">Reference proteome</keyword>
<sequence>MALIDTQTFNLSKQRLTTALSIIPNKPDVFSTSRMREARVAFISGKNVLSSIRGWLLAGGVIKNDGRQYFLTDYGQRLLTNDPKMERAGSWWSLHLNICFSERCEPYHAFFLLLGAAADYVAQDDVLISKLAGMIKDDNGDPIANASVKTNLEGVIRMFTGESPLTDLGLIDFLENKNKLKLGDPKVTDQTIIYALALARKSRFPTRITVNFRELIDSGFHHFICLSVTDFRRRLRELTRSPAWQSHFTFTEGKDLDSIHFGDKLNPPQTLLHLLLECEDTWI</sequence>
<proteinExistence type="predicted"/>
<evidence type="ECO:0000313" key="3">
    <source>
        <dbReference type="Proteomes" id="UP000005459"/>
    </source>
</evidence>
<reference evidence="2 3" key="1">
    <citation type="submission" date="2011-06" db="EMBL/GenBank/DDBJ databases">
        <title>The draft genome of Thiocapsa marina 5811.</title>
        <authorList>
            <consortium name="US DOE Joint Genome Institute (JGI-PGF)"/>
            <person name="Lucas S."/>
            <person name="Han J."/>
            <person name="Cheng J.-F."/>
            <person name="Goodwin L."/>
            <person name="Pitluck S."/>
            <person name="Peters L."/>
            <person name="Land M.L."/>
            <person name="Hauser L."/>
            <person name="Vogl K."/>
            <person name="Liu Z."/>
            <person name="Imhoff J."/>
            <person name="Thiel V."/>
            <person name="Frigaard N.-U."/>
            <person name="Bryant D."/>
            <person name="Woyke T.J."/>
        </authorList>
    </citation>
    <scope>NUCLEOTIDE SEQUENCE [LARGE SCALE GENOMIC DNA]</scope>
    <source>
        <strain evidence="2 3">5811</strain>
    </source>
</reference>
<dbReference type="AlphaFoldDB" id="F9UI35"/>
<dbReference type="EMBL" id="AFWV01000021">
    <property type="protein sequence ID" value="EGV16211.1"/>
    <property type="molecule type" value="Genomic_DNA"/>
</dbReference>
<evidence type="ECO:0000313" key="2">
    <source>
        <dbReference type="EMBL" id="EGV16211.1"/>
    </source>
</evidence>
<name>F9UI35_9GAMM</name>
<dbReference type="RefSeq" id="WP_007195459.1">
    <property type="nucleotide sequence ID" value="NZ_AFWV01000021.1"/>
</dbReference>
<gene>
    <name evidence="2" type="ORF">ThimaDRAFT_4588</name>
</gene>
<dbReference type="Proteomes" id="UP000005459">
    <property type="component" value="Unassembled WGS sequence"/>
</dbReference>
<dbReference type="OrthoDB" id="5800804at2"/>
<evidence type="ECO:0000259" key="1">
    <source>
        <dbReference type="Pfam" id="PF13182"/>
    </source>
</evidence>
<dbReference type="STRING" id="768671.ThimaDRAFT_4588"/>
<organism evidence="2 3">
    <name type="scientific">Thiocapsa marina 5811</name>
    <dbReference type="NCBI Taxonomy" id="768671"/>
    <lineage>
        <taxon>Bacteria</taxon>
        <taxon>Pseudomonadati</taxon>
        <taxon>Pseudomonadota</taxon>
        <taxon>Gammaproteobacteria</taxon>
        <taxon>Chromatiales</taxon>
        <taxon>Chromatiaceae</taxon>
        <taxon>Thiocapsa</taxon>
    </lineage>
</organism>
<dbReference type="InterPro" id="IPR025248">
    <property type="entry name" value="DUF4007"/>
</dbReference>